<dbReference type="EMBL" id="LNRQ01000003">
    <property type="protein sequence ID" value="KZN02683.1"/>
    <property type="molecule type" value="Genomic_DNA"/>
</dbReference>
<reference evidence="1" key="1">
    <citation type="journal article" date="2016" name="Nat. Genet.">
        <title>A high-quality carrot genome assembly provides new insights into carotenoid accumulation and asterid genome evolution.</title>
        <authorList>
            <person name="Iorizzo M."/>
            <person name="Ellison S."/>
            <person name="Senalik D."/>
            <person name="Zeng P."/>
            <person name="Satapoomin P."/>
            <person name="Huang J."/>
            <person name="Bowman M."/>
            <person name="Iovene M."/>
            <person name="Sanseverino W."/>
            <person name="Cavagnaro P."/>
            <person name="Yildiz M."/>
            <person name="Macko-Podgorni A."/>
            <person name="Moranska E."/>
            <person name="Grzebelus E."/>
            <person name="Grzebelus D."/>
            <person name="Ashrafi H."/>
            <person name="Zheng Z."/>
            <person name="Cheng S."/>
            <person name="Spooner D."/>
            <person name="Van Deynze A."/>
            <person name="Simon P."/>
        </authorList>
    </citation>
    <scope>NUCLEOTIDE SEQUENCE [LARGE SCALE GENOMIC DNA]</scope>
    <source>
        <tissue evidence="1">Leaf</tissue>
    </source>
</reference>
<evidence type="ECO:0000313" key="1">
    <source>
        <dbReference type="EMBL" id="KZN02683.1"/>
    </source>
</evidence>
<proteinExistence type="predicted"/>
<protein>
    <submittedName>
        <fullName evidence="1">Uncharacterized protein</fullName>
    </submittedName>
</protein>
<accession>A0A162AL13</accession>
<organism evidence="1">
    <name type="scientific">Daucus carota subsp. sativus</name>
    <name type="common">Carrot</name>
    <dbReference type="NCBI Taxonomy" id="79200"/>
    <lineage>
        <taxon>Eukaryota</taxon>
        <taxon>Viridiplantae</taxon>
        <taxon>Streptophyta</taxon>
        <taxon>Embryophyta</taxon>
        <taxon>Tracheophyta</taxon>
        <taxon>Spermatophyta</taxon>
        <taxon>Magnoliopsida</taxon>
        <taxon>eudicotyledons</taxon>
        <taxon>Gunneridae</taxon>
        <taxon>Pentapetalae</taxon>
        <taxon>asterids</taxon>
        <taxon>campanulids</taxon>
        <taxon>Apiales</taxon>
        <taxon>Apiaceae</taxon>
        <taxon>Apioideae</taxon>
        <taxon>Scandiceae</taxon>
        <taxon>Daucinae</taxon>
        <taxon>Daucus</taxon>
        <taxon>Daucus sect. Daucus</taxon>
    </lineage>
</organism>
<gene>
    <name evidence="1" type="ORF">DCAR_011438</name>
</gene>
<dbReference type="AlphaFoldDB" id="A0A162AL13"/>
<name>A0A162AL13_DAUCS</name>
<dbReference type="Gramene" id="KZN02683">
    <property type="protein sequence ID" value="KZN02683"/>
    <property type="gene ID" value="DCAR_011438"/>
</dbReference>
<sequence length="118" mass="14299">MAYTHLYRRKNGAYIPAKILFKGSPYYEPFSLTVHMNEQVFDPNSFPHEYIKTRSWPDFFEFQFFKLEVRLEKRKRVEEMKQRRIAAIVLRENIITLVGSMSKIYNRRKLMEKSLKGE</sequence>
<comment type="caution">
    <text evidence="1">The sequence shown here is derived from an EMBL/GenBank/DDBJ whole genome shotgun (WGS) entry which is preliminary data.</text>
</comment>